<evidence type="ECO:0000256" key="5">
    <source>
        <dbReference type="ARBA" id="ARBA00047942"/>
    </source>
</evidence>
<dbReference type="PANTHER" id="PTHR33841">
    <property type="entry name" value="DNA METHYLTRANSFERASE YEEA-RELATED"/>
    <property type="match status" value="1"/>
</dbReference>
<dbReference type="SUPFAM" id="SSF53335">
    <property type="entry name" value="S-adenosyl-L-methionine-dependent methyltransferases"/>
    <property type="match status" value="1"/>
</dbReference>
<dbReference type="GO" id="GO:0032259">
    <property type="term" value="P:methylation"/>
    <property type="evidence" value="ECO:0007669"/>
    <property type="project" value="UniProtKB-KW"/>
</dbReference>
<keyword evidence="4" id="KW-0949">S-adenosyl-L-methionine</keyword>
<dbReference type="Gene3D" id="3.40.50.150">
    <property type="entry name" value="Vaccinia Virus protein VP39"/>
    <property type="match status" value="1"/>
</dbReference>
<evidence type="ECO:0000256" key="1">
    <source>
        <dbReference type="ARBA" id="ARBA00011900"/>
    </source>
</evidence>
<comment type="caution">
    <text evidence="7">The sequence shown here is derived from an EMBL/GenBank/DDBJ whole genome shotgun (WGS) entry which is preliminary data.</text>
</comment>
<dbReference type="RefSeq" id="WP_118029957.1">
    <property type="nucleotide sequence ID" value="NZ_QSFV01000001.1"/>
</dbReference>
<feature type="non-terminal residue" evidence="7">
    <location>
        <position position="850"/>
    </location>
</feature>
<keyword evidence="3" id="KW-0808">Transferase</keyword>
<name>A0A413TB29_9FIRM</name>
<sequence length="850" mass="98627">MNRKLEIFERVLTSPFDNETFVGFVREFLNNIQLVAPTKYNKEYSNFSFYVDGYYHIGNYISDDKDKIAVFSVCLKKGETVERARGMQRNFVKALIERGGCEAAVVAFFTGKDATKWRLSFIRMDYDFSKGKITEKLTPAKRYSYLVGKGEPCHTAKQRLYPIFIEDNTNPGIDDLEEAFSVEKVTNEFFNLYKDKYIELKEYLESNEEFMIEATYRNFTSEQFAKKLMGQIVFLYFIQKKGWLGVEAIPVVLTEKQYKNAFFARGTKSREIVPKVYRQQSDGIYRIVLKELQALSDEDEETLAGIVKGKPWGTGPKDFMRRIFDGCIDAGKNYFDDYLEPLFYTGLNKNRGENGFYAPLHRRIPFLNGGLFEQLDNYEWENNNFNIPNELFSNVATKGRDADGILDIFDRYNFTMNEDEPMEREVAIDPEMLGKVFENLLDVKDRKSKGAFYTPREIVHYMCQETLINHLVTKTELPEEDIRDFVLYGDLMKDEDTVKSAREGNREMLISPRIFDLSNGTNKLKELDDILANVKVADLAVGSGAFPLGMLNEIVKARETLSAYMAIGMNSFQKKSFYAYDRKPYELKVNTIKNCIFACDIEPSAVDIAKLRLWLSIVIDDEIAENNGNGEFNEHTKPRQLPNLDCNIICGNSLIDEFEDFPLITESVLLHNESENRQQNIFQSSVDGLISKLIKLQDKLFFIKDHNEKEEIKQEIQKIYDDIILEQIKGNTDVMEDYYNTQSMSSKPFILWQLYFPKVFRDNGGFDIVIGNPPYIGFQKVPNKEYHKSHFFSANGKYDFYVLFIERGLNLLNLQGIVSFICPSYFYKRNYGKNIRKLLLSKTNIKYIAD</sequence>
<organism evidence="7 8">
    <name type="scientific">Eubacterium ventriosum</name>
    <dbReference type="NCBI Taxonomy" id="39496"/>
    <lineage>
        <taxon>Bacteria</taxon>
        <taxon>Bacillati</taxon>
        <taxon>Bacillota</taxon>
        <taxon>Clostridia</taxon>
        <taxon>Eubacteriales</taxon>
        <taxon>Eubacteriaceae</taxon>
        <taxon>Eubacterium</taxon>
    </lineage>
</organism>
<accession>A0A413TB29</accession>
<reference evidence="7 8" key="1">
    <citation type="submission" date="2018-08" db="EMBL/GenBank/DDBJ databases">
        <title>A genome reference for cultivated species of the human gut microbiota.</title>
        <authorList>
            <person name="Zou Y."/>
            <person name="Xue W."/>
            <person name="Luo G."/>
        </authorList>
    </citation>
    <scope>NUCLEOTIDE SEQUENCE [LARGE SCALE GENOMIC DNA]</scope>
    <source>
        <strain evidence="7 8">AM42-30</strain>
    </source>
</reference>
<dbReference type="InterPro" id="IPR029063">
    <property type="entry name" value="SAM-dependent_MTases_sf"/>
</dbReference>
<evidence type="ECO:0000256" key="4">
    <source>
        <dbReference type="ARBA" id="ARBA00022691"/>
    </source>
</evidence>
<dbReference type="InterPro" id="IPR011639">
    <property type="entry name" value="MethylTrfase_TaqI-like_dom"/>
</dbReference>
<evidence type="ECO:0000313" key="8">
    <source>
        <dbReference type="Proteomes" id="UP000285740"/>
    </source>
</evidence>
<keyword evidence="2" id="KW-0489">Methyltransferase</keyword>
<protein>
    <recommendedName>
        <fullName evidence="1">site-specific DNA-methyltransferase (adenine-specific)</fullName>
        <ecNumber evidence="1">2.1.1.72</ecNumber>
    </recommendedName>
</protein>
<dbReference type="InterPro" id="IPR050953">
    <property type="entry name" value="N4_N6_ade-DNA_methylase"/>
</dbReference>
<gene>
    <name evidence="7" type="ORF">DW918_00865</name>
</gene>
<proteinExistence type="predicted"/>
<evidence type="ECO:0000259" key="6">
    <source>
        <dbReference type="Pfam" id="PF07669"/>
    </source>
</evidence>
<dbReference type="GO" id="GO:0006304">
    <property type="term" value="P:DNA modification"/>
    <property type="evidence" value="ECO:0007669"/>
    <property type="project" value="InterPro"/>
</dbReference>
<dbReference type="PANTHER" id="PTHR33841:SF1">
    <property type="entry name" value="DNA METHYLTRANSFERASE A"/>
    <property type="match status" value="1"/>
</dbReference>
<dbReference type="EC" id="2.1.1.72" evidence="1"/>
<dbReference type="EMBL" id="QSFV01000001">
    <property type="protein sequence ID" value="RHA82120.1"/>
    <property type="molecule type" value="Genomic_DNA"/>
</dbReference>
<evidence type="ECO:0000313" key="7">
    <source>
        <dbReference type="EMBL" id="RHA82120.1"/>
    </source>
</evidence>
<evidence type="ECO:0000256" key="3">
    <source>
        <dbReference type="ARBA" id="ARBA00022679"/>
    </source>
</evidence>
<dbReference type="AlphaFoldDB" id="A0A413TB29"/>
<dbReference type="GO" id="GO:0003676">
    <property type="term" value="F:nucleic acid binding"/>
    <property type="evidence" value="ECO:0007669"/>
    <property type="project" value="InterPro"/>
</dbReference>
<dbReference type="Pfam" id="PF07669">
    <property type="entry name" value="Eco57I"/>
    <property type="match status" value="1"/>
</dbReference>
<feature type="domain" description="Type II methyltransferase M.TaqI-like" evidence="6">
    <location>
        <begin position="594"/>
        <end position="850"/>
    </location>
</feature>
<evidence type="ECO:0000256" key="2">
    <source>
        <dbReference type="ARBA" id="ARBA00022603"/>
    </source>
</evidence>
<dbReference type="GO" id="GO:0009007">
    <property type="term" value="F:site-specific DNA-methyltransferase (adenine-specific) activity"/>
    <property type="evidence" value="ECO:0007669"/>
    <property type="project" value="UniProtKB-EC"/>
</dbReference>
<dbReference type="PROSITE" id="PS00092">
    <property type="entry name" value="N6_MTASE"/>
    <property type="match status" value="1"/>
</dbReference>
<dbReference type="Proteomes" id="UP000285740">
    <property type="component" value="Unassembled WGS sequence"/>
</dbReference>
<comment type="catalytic activity">
    <reaction evidence="5">
        <text>a 2'-deoxyadenosine in DNA + S-adenosyl-L-methionine = an N(6)-methyl-2'-deoxyadenosine in DNA + S-adenosyl-L-homocysteine + H(+)</text>
        <dbReference type="Rhea" id="RHEA:15197"/>
        <dbReference type="Rhea" id="RHEA-COMP:12418"/>
        <dbReference type="Rhea" id="RHEA-COMP:12419"/>
        <dbReference type="ChEBI" id="CHEBI:15378"/>
        <dbReference type="ChEBI" id="CHEBI:57856"/>
        <dbReference type="ChEBI" id="CHEBI:59789"/>
        <dbReference type="ChEBI" id="CHEBI:90615"/>
        <dbReference type="ChEBI" id="CHEBI:90616"/>
        <dbReference type="EC" id="2.1.1.72"/>
    </reaction>
</comment>
<dbReference type="PRINTS" id="PR00507">
    <property type="entry name" value="N12N6MTFRASE"/>
</dbReference>
<dbReference type="InterPro" id="IPR002052">
    <property type="entry name" value="DNA_methylase_N6_adenine_CS"/>
</dbReference>